<accession>A0ABT9ZHM7</accession>
<name>A0ABT9ZHM7_9BACI</name>
<dbReference type="RefSeq" id="WP_307343343.1">
    <property type="nucleotide sequence ID" value="NZ_JAUSUD010000015.1"/>
</dbReference>
<evidence type="ECO:0000313" key="3">
    <source>
        <dbReference type="Proteomes" id="UP001234495"/>
    </source>
</evidence>
<gene>
    <name evidence="2" type="ORF">J2S19_003076</name>
</gene>
<feature type="domain" description="GIY-YIG catalytic" evidence="1">
    <location>
        <begin position="31"/>
        <end position="177"/>
    </location>
</feature>
<dbReference type="EMBL" id="JAUSUD010000015">
    <property type="protein sequence ID" value="MDQ0231791.1"/>
    <property type="molecule type" value="Genomic_DNA"/>
</dbReference>
<comment type="caution">
    <text evidence="2">The sequence shown here is derived from an EMBL/GenBank/DDBJ whole genome shotgun (WGS) entry which is preliminary data.</text>
</comment>
<reference evidence="2 3" key="1">
    <citation type="submission" date="2023-07" db="EMBL/GenBank/DDBJ databases">
        <title>Genomic Encyclopedia of Type Strains, Phase IV (KMG-IV): sequencing the most valuable type-strain genomes for metagenomic binning, comparative biology and taxonomic classification.</title>
        <authorList>
            <person name="Goeker M."/>
        </authorList>
    </citation>
    <scope>NUCLEOTIDE SEQUENCE [LARGE SCALE GENOMIC DNA]</scope>
    <source>
        <strain evidence="2 3">DSM 29005</strain>
    </source>
</reference>
<dbReference type="Proteomes" id="UP001234495">
    <property type="component" value="Unassembled WGS sequence"/>
</dbReference>
<sequence>MDITNYKKILLDSKPFNPLLDNPKELPNVAGIYIICVNSIEVLPKNMKNLKYDLLNGKPIIYTGISKKSLRTRDFKYHFNGTARRSTLRKSLGVLFDLEKKELDKGKYKFIENHENWLSLWMKENLLLYWFTPQINNTELESLEKELINLINPPLNIKSNYNEENKSFRKTLSTLRKLQN</sequence>
<evidence type="ECO:0000259" key="1">
    <source>
        <dbReference type="Pfam" id="PF20815"/>
    </source>
</evidence>
<dbReference type="Pfam" id="PF20815">
    <property type="entry name" value="GIY_YIG_2"/>
    <property type="match status" value="1"/>
</dbReference>
<protein>
    <recommendedName>
        <fullName evidence="1">GIY-YIG catalytic domain-containing protein</fullName>
    </recommendedName>
</protein>
<dbReference type="InterPro" id="IPR049311">
    <property type="entry name" value="GIY_YIG_cat"/>
</dbReference>
<organism evidence="2 3">
    <name type="scientific">Metabacillus malikii</name>
    <dbReference type="NCBI Taxonomy" id="1504265"/>
    <lineage>
        <taxon>Bacteria</taxon>
        <taxon>Bacillati</taxon>
        <taxon>Bacillota</taxon>
        <taxon>Bacilli</taxon>
        <taxon>Bacillales</taxon>
        <taxon>Bacillaceae</taxon>
        <taxon>Metabacillus</taxon>
    </lineage>
</organism>
<proteinExistence type="predicted"/>
<evidence type="ECO:0000313" key="2">
    <source>
        <dbReference type="EMBL" id="MDQ0231791.1"/>
    </source>
</evidence>
<keyword evidence="3" id="KW-1185">Reference proteome</keyword>